<dbReference type="InterPro" id="IPR014729">
    <property type="entry name" value="Rossmann-like_a/b/a_fold"/>
</dbReference>
<reference evidence="4 5" key="1">
    <citation type="submission" date="2020-01" db="EMBL/GenBank/DDBJ databases">
        <title>Ponticoccus aerotolerans gen. nov., sp. nov., an anaerobic bacterium and proposal of Ponticoccusceae fam. nov., Ponticoccusles ord. nov. and Ponticoccuse classis nov. in the phylum Kiritimatiellaeota.</title>
        <authorList>
            <person name="Zhou L.Y."/>
            <person name="Du Z.J."/>
        </authorList>
    </citation>
    <scope>NUCLEOTIDE SEQUENCE [LARGE SCALE GENOMIC DNA]</scope>
    <source>
        <strain evidence="4 5">S-5007</strain>
    </source>
</reference>
<dbReference type="InterPro" id="IPR006016">
    <property type="entry name" value="UspA"/>
</dbReference>
<accession>A0A6P1MCC3</accession>
<comment type="subcellular location">
    <subcellularLocation>
        <location evidence="2">Cytoplasm</location>
    </subcellularLocation>
</comment>
<evidence type="ECO:0000313" key="5">
    <source>
        <dbReference type="Proteomes" id="UP000464954"/>
    </source>
</evidence>
<dbReference type="EMBL" id="CP047593">
    <property type="protein sequence ID" value="QHI70214.1"/>
    <property type="molecule type" value="Genomic_DNA"/>
</dbReference>
<dbReference type="Gene3D" id="3.40.50.620">
    <property type="entry name" value="HUPs"/>
    <property type="match status" value="1"/>
</dbReference>
<name>A0A6P1MCC3_9BACT</name>
<keyword evidence="2" id="KW-0963">Cytoplasm</keyword>
<organism evidence="4 5">
    <name type="scientific">Tichowtungia aerotolerans</name>
    <dbReference type="NCBI Taxonomy" id="2697043"/>
    <lineage>
        <taxon>Bacteria</taxon>
        <taxon>Pseudomonadati</taxon>
        <taxon>Kiritimatiellota</taxon>
        <taxon>Tichowtungiia</taxon>
        <taxon>Tichowtungiales</taxon>
        <taxon>Tichowtungiaceae</taxon>
        <taxon>Tichowtungia</taxon>
    </lineage>
</organism>
<evidence type="ECO:0000313" key="4">
    <source>
        <dbReference type="EMBL" id="QHI70214.1"/>
    </source>
</evidence>
<dbReference type="GO" id="GO:0005737">
    <property type="term" value="C:cytoplasm"/>
    <property type="evidence" value="ECO:0007669"/>
    <property type="project" value="UniProtKB-SubCell"/>
</dbReference>
<dbReference type="Proteomes" id="UP000464954">
    <property type="component" value="Chromosome"/>
</dbReference>
<comment type="similarity">
    <text evidence="1 2">Belongs to the universal stress protein A family.</text>
</comment>
<protein>
    <recommendedName>
        <fullName evidence="2">Universal stress protein</fullName>
    </recommendedName>
</protein>
<dbReference type="InterPro" id="IPR006015">
    <property type="entry name" value="Universal_stress_UspA"/>
</dbReference>
<dbReference type="CDD" id="cd00293">
    <property type="entry name" value="USP-like"/>
    <property type="match status" value="1"/>
</dbReference>
<dbReference type="PANTHER" id="PTHR46268:SF6">
    <property type="entry name" value="UNIVERSAL STRESS PROTEIN UP12"/>
    <property type="match status" value="1"/>
</dbReference>
<dbReference type="PRINTS" id="PR01438">
    <property type="entry name" value="UNVRSLSTRESS"/>
</dbReference>
<proteinExistence type="inferred from homology"/>
<evidence type="ECO:0000259" key="3">
    <source>
        <dbReference type="Pfam" id="PF00582"/>
    </source>
</evidence>
<keyword evidence="5" id="KW-1185">Reference proteome</keyword>
<gene>
    <name evidence="4" type="ORF">GT409_12440</name>
</gene>
<evidence type="ECO:0000256" key="2">
    <source>
        <dbReference type="PIRNR" id="PIRNR006276"/>
    </source>
</evidence>
<dbReference type="KEGG" id="taer:GT409_12440"/>
<dbReference type="RefSeq" id="WP_160629392.1">
    <property type="nucleotide sequence ID" value="NZ_CP047593.1"/>
</dbReference>
<evidence type="ECO:0000256" key="1">
    <source>
        <dbReference type="ARBA" id="ARBA00008791"/>
    </source>
</evidence>
<dbReference type="Pfam" id="PF00582">
    <property type="entry name" value="Usp"/>
    <property type="match status" value="1"/>
</dbReference>
<feature type="domain" description="UspA" evidence="3">
    <location>
        <begin position="1"/>
        <end position="157"/>
    </location>
</feature>
<dbReference type="SUPFAM" id="SSF52402">
    <property type="entry name" value="Adenine nucleotide alpha hydrolases-like"/>
    <property type="match status" value="1"/>
</dbReference>
<dbReference type="PIRSF" id="PIRSF006276">
    <property type="entry name" value="UspA"/>
    <property type="match status" value="1"/>
</dbReference>
<dbReference type="AlphaFoldDB" id="A0A6P1MCC3"/>
<sequence>MKKILVAVDFSKGSDRVVQQAIELGKELDGQLYMVHVTSDTLKDAYASTQFYDVASEFAAAPAGDIELARNLCAKEYKREHNALLKISSRMKEEGIRAQAMLLKGDAAGLILEKANELRIDLIVMGSHGHGLLRKVLVGSVAEGVLRKAPCGVLIVPATANLTPIL</sequence>
<dbReference type="PANTHER" id="PTHR46268">
    <property type="entry name" value="STRESS RESPONSE PROTEIN NHAX"/>
    <property type="match status" value="1"/>
</dbReference>